<evidence type="ECO:0000259" key="23">
    <source>
        <dbReference type="Pfam" id="PF00156"/>
    </source>
</evidence>
<dbReference type="SUPFAM" id="SSF53271">
    <property type="entry name" value="PRTase-like"/>
    <property type="match status" value="1"/>
</dbReference>
<evidence type="ECO:0000256" key="16">
    <source>
        <dbReference type="ARBA" id="ARBA00022726"/>
    </source>
</evidence>
<evidence type="ECO:0000256" key="4">
    <source>
        <dbReference type="ARBA" id="ARBA00004496"/>
    </source>
</evidence>
<keyword evidence="14" id="KW-0812">Transmembrane</keyword>
<dbReference type="GO" id="GO:0016020">
    <property type="term" value="C:membrane"/>
    <property type="evidence" value="ECO:0007669"/>
    <property type="project" value="UniProtKB-SubCell"/>
</dbReference>
<comment type="subcellular location">
    <subcellularLocation>
        <location evidence="4">Cytoplasm</location>
    </subcellularLocation>
    <subcellularLocation>
        <location evidence="3">Membrane</location>
    </subcellularLocation>
</comment>
<comment type="similarity">
    <text evidence="6">Belongs to the cytochrome c family.</text>
</comment>
<feature type="chain" id="PRO_5013285383" description="Adenine phosphoribosyltransferase" evidence="22">
    <location>
        <begin position="28"/>
        <end position="408"/>
    </location>
</feature>
<feature type="signal peptide" evidence="22">
    <location>
        <begin position="1"/>
        <end position="27"/>
    </location>
</feature>
<evidence type="ECO:0000256" key="7">
    <source>
        <dbReference type="ARBA" id="ARBA00008391"/>
    </source>
</evidence>
<dbReference type="Gene3D" id="1.10.760.10">
    <property type="entry name" value="Cytochrome c-like domain"/>
    <property type="match status" value="1"/>
</dbReference>
<dbReference type="InterPro" id="IPR029057">
    <property type="entry name" value="PRTase-like"/>
</dbReference>
<evidence type="ECO:0000256" key="21">
    <source>
        <dbReference type="SAM" id="MobiDB-lite"/>
    </source>
</evidence>
<dbReference type="SUPFAM" id="SSF46626">
    <property type="entry name" value="Cytochrome c"/>
    <property type="match status" value="1"/>
</dbReference>
<dbReference type="HAMAP" id="MF_00004">
    <property type="entry name" value="Aden_phosphoribosyltr"/>
    <property type="match status" value="1"/>
</dbReference>
<dbReference type="InterPro" id="IPR002326">
    <property type="entry name" value="Cyt_c1"/>
</dbReference>
<evidence type="ECO:0000256" key="22">
    <source>
        <dbReference type="SAM" id="SignalP"/>
    </source>
</evidence>
<keyword evidence="19" id="KW-0472">Membrane</keyword>
<dbReference type="STRING" id="2018661.A0A2A2KA94"/>
<keyword evidence="22" id="KW-0732">Signal</keyword>
<proteinExistence type="inferred from homology"/>
<dbReference type="CDD" id="cd06223">
    <property type="entry name" value="PRTases_typeI"/>
    <property type="match status" value="1"/>
</dbReference>
<dbReference type="NCBIfam" id="TIGR01090">
    <property type="entry name" value="apt"/>
    <property type="match status" value="1"/>
</dbReference>
<evidence type="ECO:0000256" key="14">
    <source>
        <dbReference type="ARBA" id="ARBA00022692"/>
    </source>
</evidence>
<evidence type="ECO:0000256" key="20">
    <source>
        <dbReference type="PIRSR" id="PIRSR602326-1"/>
    </source>
</evidence>
<dbReference type="GO" id="GO:0002055">
    <property type="term" value="F:adenine binding"/>
    <property type="evidence" value="ECO:0007669"/>
    <property type="project" value="TreeGrafter"/>
</dbReference>
<evidence type="ECO:0000256" key="17">
    <source>
        <dbReference type="ARBA" id="ARBA00022989"/>
    </source>
</evidence>
<keyword evidence="11 20" id="KW-0349">Heme</keyword>
<comment type="catalytic activity">
    <reaction evidence="1">
        <text>AMP + diphosphate = 5-phospho-alpha-D-ribose 1-diphosphate + adenine</text>
        <dbReference type="Rhea" id="RHEA:16609"/>
        <dbReference type="ChEBI" id="CHEBI:16708"/>
        <dbReference type="ChEBI" id="CHEBI:33019"/>
        <dbReference type="ChEBI" id="CHEBI:58017"/>
        <dbReference type="ChEBI" id="CHEBI:456215"/>
        <dbReference type="EC" id="2.4.2.7"/>
    </reaction>
</comment>
<evidence type="ECO:0000256" key="10">
    <source>
        <dbReference type="ARBA" id="ARBA00022490"/>
    </source>
</evidence>
<dbReference type="Pfam" id="PF02167">
    <property type="entry name" value="Cytochrom_C1"/>
    <property type="match status" value="1"/>
</dbReference>
<reference evidence="24 25" key="1">
    <citation type="journal article" date="2017" name="Curr. Biol.">
        <title>Genome architecture and evolution of a unichromosomal asexual nematode.</title>
        <authorList>
            <person name="Fradin H."/>
            <person name="Zegar C."/>
            <person name="Gutwein M."/>
            <person name="Lucas J."/>
            <person name="Kovtun M."/>
            <person name="Corcoran D."/>
            <person name="Baugh L.R."/>
            <person name="Kiontke K."/>
            <person name="Gunsalus K."/>
            <person name="Fitch D.H."/>
            <person name="Piano F."/>
        </authorList>
    </citation>
    <scope>NUCLEOTIDE SEQUENCE [LARGE SCALE GENOMIC DNA]</scope>
    <source>
        <strain evidence="24">PF1309</strain>
    </source>
</reference>
<feature type="binding site" description="covalent" evidence="20">
    <location>
        <position position="150"/>
    </location>
    <ligand>
        <name>heme c</name>
        <dbReference type="ChEBI" id="CHEBI:61717"/>
    </ligand>
</feature>
<dbReference type="EMBL" id="LIAE01009192">
    <property type="protein sequence ID" value="PAV70855.1"/>
    <property type="molecule type" value="Genomic_DNA"/>
</dbReference>
<dbReference type="Gene3D" id="3.40.50.2020">
    <property type="match status" value="1"/>
</dbReference>
<keyword evidence="15 20" id="KW-0479">Metal-binding</keyword>
<evidence type="ECO:0000256" key="18">
    <source>
        <dbReference type="ARBA" id="ARBA00023004"/>
    </source>
</evidence>
<evidence type="ECO:0000256" key="3">
    <source>
        <dbReference type="ARBA" id="ARBA00004370"/>
    </source>
</evidence>
<keyword evidence="18 20" id="KW-0408">Iron</keyword>
<comment type="caution">
    <text evidence="24">The sequence shown here is derived from an EMBL/GenBank/DDBJ whole genome shotgun (WGS) entry which is preliminary data.</text>
</comment>
<name>A0A2A2KA94_9BILA</name>
<accession>A0A2A2KA94</accession>
<dbReference type="GO" id="GO:0009055">
    <property type="term" value="F:electron transfer activity"/>
    <property type="evidence" value="ECO:0007669"/>
    <property type="project" value="InterPro"/>
</dbReference>
<dbReference type="PRINTS" id="PR00603">
    <property type="entry name" value="CYTOCHROMEC1"/>
</dbReference>
<evidence type="ECO:0000256" key="19">
    <source>
        <dbReference type="ARBA" id="ARBA00023136"/>
    </source>
</evidence>
<dbReference type="NCBIfam" id="NF002636">
    <property type="entry name" value="PRK02304.1-5"/>
    <property type="match status" value="1"/>
</dbReference>
<evidence type="ECO:0000256" key="15">
    <source>
        <dbReference type="ARBA" id="ARBA00022723"/>
    </source>
</evidence>
<evidence type="ECO:0000256" key="5">
    <source>
        <dbReference type="ARBA" id="ARBA00004659"/>
    </source>
</evidence>
<feature type="domain" description="Phosphoribosyltransferase" evidence="23">
    <location>
        <begin position="268"/>
        <end position="372"/>
    </location>
</feature>
<gene>
    <name evidence="24" type="ORF">WR25_03489</name>
</gene>
<keyword evidence="16" id="KW-0660">Purine salvage</keyword>
<dbReference type="FunFam" id="3.40.50.2020:FF:000021">
    <property type="entry name" value="Adenine phosphoribosyltransferase"/>
    <property type="match status" value="1"/>
</dbReference>
<dbReference type="GO" id="GO:0046872">
    <property type="term" value="F:metal ion binding"/>
    <property type="evidence" value="ECO:0007669"/>
    <property type="project" value="UniProtKB-KW"/>
</dbReference>
<dbReference type="GO" id="GO:0006166">
    <property type="term" value="P:purine ribonucleoside salvage"/>
    <property type="evidence" value="ECO:0007669"/>
    <property type="project" value="UniProtKB-KW"/>
</dbReference>
<dbReference type="GO" id="GO:0016208">
    <property type="term" value="F:AMP binding"/>
    <property type="evidence" value="ECO:0007669"/>
    <property type="project" value="TreeGrafter"/>
</dbReference>
<keyword evidence="13" id="KW-0808">Transferase</keyword>
<comment type="similarity">
    <text evidence="7">Belongs to the purine/pyrimidine phosphoribosyltransferase family.</text>
</comment>
<evidence type="ECO:0000256" key="11">
    <source>
        <dbReference type="ARBA" id="ARBA00022617"/>
    </source>
</evidence>
<feature type="region of interest" description="Disordered" evidence="21">
    <location>
        <begin position="191"/>
        <end position="229"/>
    </location>
</feature>
<evidence type="ECO:0000256" key="2">
    <source>
        <dbReference type="ARBA" id="ARBA00003968"/>
    </source>
</evidence>
<evidence type="ECO:0000256" key="6">
    <source>
        <dbReference type="ARBA" id="ARBA00006488"/>
    </source>
</evidence>
<keyword evidence="17" id="KW-1133">Transmembrane helix</keyword>
<dbReference type="AlphaFoldDB" id="A0A2A2KA94"/>
<dbReference type="GO" id="GO:0005737">
    <property type="term" value="C:cytoplasm"/>
    <property type="evidence" value="ECO:0007669"/>
    <property type="project" value="UniProtKB-SubCell"/>
</dbReference>
<dbReference type="EC" id="2.4.2.7" evidence="8"/>
<keyword evidence="10" id="KW-0963">Cytoplasm</keyword>
<dbReference type="GO" id="GO:0006168">
    <property type="term" value="P:adenine salvage"/>
    <property type="evidence" value="ECO:0007669"/>
    <property type="project" value="InterPro"/>
</dbReference>
<dbReference type="UniPathway" id="UPA00588">
    <property type="reaction ID" value="UER00646"/>
</dbReference>
<dbReference type="GO" id="GO:0044209">
    <property type="term" value="P:AMP salvage"/>
    <property type="evidence" value="ECO:0007669"/>
    <property type="project" value="UniProtKB-UniPathway"/>
</dbReference>
<dbReference type="InterPro" id="IPR000836">
    <property type="entry name" value="PRTase_dom"/>
</dbReference>
<dbReference type="PANTHER" id="PTHR32315">
    <property type="entry name" value="ADENINE PHOSPHORIBOSYLTRANSFERASE"/>
    <property type="match status" value="1"/>
</dbReference>
<evidence type="ECO:0000256" key="1">
    <source>
        <dbReference type="ARBA" id="ARBA00000868"/>
    </source>
</evidence>
<dbReference type="Pfam" id="PF00156">
    <property type="entry name" value="Pribosyltran"/>
    <property type="match status" value="1"/>
</dbReference>
<comment type="cofactor">
    <cofactor evidence="20">
        <name>heme c</name>
        <dbReference type="ChEBI" id="CHEBI:61717"/>
    </cofactor>
    <text evidence="20">Binds 1 heme c group covalently per subunit.</text>
</comment>
<dbReference type="InterPro" id="IPR005764">
    <property type="entry name" value="Ade_phspho_trans"/>
</dbReference>
<dbReference type="GO" id="GO:0003999">
    <property type="term" value="F:adenine phosphoribosyltransferase activity"/>
    <property type="evidence" value="ECO:0007669"/>
    <property type="project" value="UniProtKB-EC"/>
</dbReference>
<dbReference type="OrthoDB" id="363185at2759"/>
<evidence type="ECO:0000313" key="25">
    <source>
        <dbReference type="Proteomes" id="UP000218231"/>
    </source>
</evidence>
<evidence type="ECO:0000256" key="13">
    <source>
        <dbReference type="ARBA" id="ARBA00022679"/>
    </source>
</evidence>
<dbReference type="Proteomes" id="UP000218231">
    <property type="component" value="Unassembled WGS sequence"/>
</dbReference>
<organism evidence="24 25">
    <name type="scientific">Diploscapter pachys</name>
    <dbReference type="NCBI Taxonomy" id="2018661"/>
    <lineage>
        <taxon>Eukaryota</taxon>
        <taxon>Metazoa</taxon>
        <taxon>Ecdysozoa</taxon>
        <taxon>Nematoda</taxon>
        <taxon>Chromadorea</taxon>
        <taxon>Rhabditida</taxon>
        <taxon>Rhabditina</taxon>
        <taxon>Rhabditomorpha</taxon>
        <taxon>Rhabditoidea</taxon>
        <taxon>Rhabditidae</taxon>
        <taxon>Diploscapter</taxon>
    </lineage>
</organism>
<dbReference type="InterPro" id="IPR036909">
    <property type="entry name" value="Cyt_c-like_dom_sf"/>
</dbReference>
<comment type="function">
    <text evidence="2">Catalyzes a salvage reaction resulting in the formation of AMP, that is energically less costly than de novo synthesis.</text>
</comment>
<evidence type="ECO:0000313" key="24">
    <source>
        <dbReference type="EMBL" id="PAV70855.1"/>
    </source>
</evidence>
<evidence type="ECO:0000256" key="9">
    <source>
        <dbReference type="ARBA" id="ARBA00017366"/>
    </source>
</evidence>
<comment type="pathway">
    <text evidence="5">Purine metabolism; AMP biosynthesis via salvage pathway; AMP from adenine: step 1/1.</text>
</comment>
<dbReference type="NCBIfam" id="NF002634">
    <property type="entry name" value="PRK02304.1-3"/>
    <property type="match status" value="1"/>
</dbReference>
<evidence type="ECO:0000256" key="12">
    <source>
        <dbReference type="ARBA" id="ARBA00022676"/>
    </source>
</evidence>
<dbReference type="InterPro" id="IPR050054">
    <property type="entry name" value="UPRTase/APRTase"/>
</dbReference>
<protein>
    <recommendedName>
        <fullName evidence="9">Adenine phosphoribosyltransferase</fullName>
        <ecNumber evidence="8">2.4.2.7</ecNumber>
    </recommendedName>
</protein>
<evidence type="ECO:0000256" key="8">
    <source>
        <dbReference type="ARBA" id="ARBA00011893"/>
    </source>
</evidence>
<keyword evidence="12" id="KW-0328">Glycosyltransferase</keyword>
<dbReference type="GO" id="GO:0020037">
    <property type="term" value="F:heme binding"/>
    <property type="evidence" value="ECO:0007669"/>
    <property type="project" value="InterPro"/>
</dbReference>
<keyword evidence="25" id="KW-1185">Reference proteome</keyword>
<sequence>MPRIIASLVGAAFIFVLGLALFGTAKTAIEDPAKETAIANQWVIEQPTVNPETGEASTRKNVASDRFPSPFANEVAARAANNNALPPDLSLMTKARHDGSNYVHALLMGYRNQAGYKNEKGEELLKMFPDAKTPQGLHFNPWFANLNIAMPPPLTQDGQVTYSDGTKATKDQMARDIAAFLTWTAEPNLDTRHGSIGAARGPPATMDPGVRHDDDGSPPPLTPHASQATHAPMNDDLKALIRTIPDFPKPGIQFRDITTLLLDPAGLAATIDRMVAATTGPVDLIAGIEARGFLFAAALAVPLKAGVLLIRKDGKLPGATIAEDYALEYGQDRIAMHEDALVPGQRVLLVDDLIATGGTARAAVRLLRKAGAIVEQAQFVIDLPDLGGADALRADGVQADALFAFEGH</sequence>
<dbReference type="PANTHER" id="PTHR32315:SF3">
    <property type="entry name" value="ADENINE PHOSPHORIBOSYLTRANSFERASE"/>
    <property type="match status" value="1"/>
</dbReference>